<evidence type="ECO:0000259" key="2">
    <source>
        <dbReference type="Pfam" id="PF17123"/>
    </source>
</evidence>
<name>A0A9Q0GX53_9MAGN</name>
<feature type="compositionally biased region" description="Basic and acidic residues" evidence="1">
    <location>
        <begin position="86"/>
        <end position="104"/>
    </location>
</feature>
<evidence type="ECO:0000313" key="4">
    <source>
        <dbReference type="Proteomes" id="UP001141806"/>
    </source>
</evidence>
<evidence type="ECO:0000313" key="3">
    <source>
        <dbReference type="EMBL" id="KAJ4953274.1"/>
    </source>
</evidence>
<dbReference type="InterPro" id="IPR001841">
    <property type="entry name" value="Znf_RING"/>
</dbReference>
<protein>
    <recommendedName>
        <fullName evidence="2">RING-type domain-containing protein</fullName>
    </recommendedName>
</protein>
<feature type="region of interest" description="Disordered" evidence="1">
    <location>
        <begin position="86"/>
        <end position="111"/>
    </location>
</feature>
<dbReference type="Proteomes" id="UP001141806">
    <property type="component" value="Unassembled WGS sequence"/>
</dbReference>
<reference evidence="3" key="1">
    <citation type="journal article" date="2023" name="Plant J.">
        <title>The genome of the king protea, Protea cynaroides.</title>
        <authorList>
            <person name="Chang J."/>
            <person name="Duong T.A."/>
            <person name="Schoeman C."/>
            <person name="Ma X."/>
            <person name="Roodt D."/>
            <person name="Barker N."/>
            <person name="Li Z."/>
            <person name="Van de Peer Y."/>
            <person name="Mizrachi E."/>
        </authorList>
    </citation>
    <scope>NUCLEOTIDE SEQUENCE</scope>
    <source>
        <tissue evidence="3">Young leaves</tissue>
    </source>
</reference>
<dbReference type="OrthoDB" id="8062037at2759"/>
<dbReference type="Pfam" id="PF17123">
    <property type="entry name" value="zf-RING_11"/>
    <property type="match status" value="1"/>
</dbReference>
<feature type="domain" description="RING-type" evidence="2">
    <location>
        <begin position="152"/>
        <end position="177"/>
    </location>
</feature>
<evidence type="ECO:0000256" key="1">
    <source>
        <dbReference type="SAM" id="MobiDB-lite"/>
    </source>
</evidence>
<comment type="caution">
    <text evidence="3">The sequence shown here is derived from an EMBL/GenBank/DDBJ whole genome shotgun (WGS) entry which is preliminary data.</text>
</comment>
<accession>A0A9Q0GX53</accession>
<dbReference type="Gene3D" id="3.30.40.10">
    <property type="entry name" value="Zinc/RING finger domain, C3HC4 (zinc finger)"/>
    <property type="match status" value="1"/>
</dbReference>
<keyword evidence="4" id="KW-1185">Reference proteome</keyword>
<dbReference type="PANTHER" id="PTHR22765:SF303">
    <property type="entry name" value="RING-TYPE DOMAIN-CONTAINING PROTEIN"/>
    <property type="match status" value="1"/>
</dbReference>
<sequence>MAGMLPGVECARRRRFHQGGGGIESQCTAGNGRTRRSAFCLYTRNHETHLSSSFSSLQRNTTNQSFQDEKLGGVAREAKERLNERLRTPKKPEIKRQSSKESGRCENGGKGSAGSIVLGDLPTEVFGSKKTNSKRFISWAKLIRWKASDQDECAVCLERFKGGETLLHLPCAHRFHSRFVEIGGRGGATGSVLENLDSTMQLLFMTSKGDDNGVEELIDEGVNVNSNDLDGRTTSAYGCL</sequence>
<dbReference type="EMBL" id="JAMYWD010000012">
    <property type="protein sequence ID" value="KAJ4953274.1"/>
    <property type="molecule type" value="Genomic_DNA"/>
</dbReference>
<dbReference type="PANTHER" id="PTHR22765">
    <property type="entry name" value="RING FINGER AND PROTEASE ASSOCIATED DOMAIN-CONTAINING"/>
    <property type="match status" value="1"/>
</dbReference>
<proteinExistence type="predicted"/>
<feature type="region of interest" description="Disordered" evidence="1">
    <location>
        <begin position="51"/>
        <end position="74"/>
    </location>
</feature>
<dbReference type="AlphaFoldDB" id="A0A9Q0GX53"/>
<dbReference type="InterPro" id="IPR013083">
    <property type="entry name" value="Znf_RING/FYVE/PHD"/>
</dbReference>
<dbReference type="InterPro" id="IPR051826">
    <property type="entry name" value="E3_ubiquitin-ligase_domain"/>
</dbReference>
<dbReference type="SUPFAM" id="SSF57850">
    <property type="entry name" value="RING/U-box"/>
    <property type="match status" value="1"/>
</dbReference>
<gene>
    <name evidence="3" type="ORF">NE237_030106</name>
</gene>
<feature type="compositionally biased region" description="Polar residues" evidence="1">
    <location>
        <begin position="51"/>
        <end position="66"/>
    </location>
</feature>
<dbReference type="GO" id="GO:0006511">
    <property type="term" value="P:ubiquitin-dependent protein catabolic process"/>
    <property type="evidence" value="ECO:0007669"/>
    <property type="project" value="TreeGrafter"/>
</dbReference>
<dbReference type="GO" id="GO:0061630">
    <property type="term" value="F:ubiquitin protein ligase activity"/>
    <property type="evidence" value="ECO:0007669"/>
    <property type="project" value="TreeGrafter"/>
</dbReference>
<organism evidence="3 4">
    <name type="scientific">Protea cynaroides</name>
    <dbReference type="NCBI Taxonomy" id="273540"/>
    <lineage>
        <taxon>Eukaryota</taxon>
        <taxon>Viridiplantae</taxon>
        <taxon>Streptophyta</taxon>
        <taxon>Embryophyta</taxon>
        <taxon>Tracheophyta</taxon>
        <taxon>Spermatophyta</taxon>
        <taxon>Magnoliopsida</taxon>
        <taxon>Proteales</taxon>
        <taxon>Proteaceae</taxon>
        <taxon>Protea</taxon>
    </lineage>
</organism>